<comment type="catalytic activity">
    <reaction evidence="8">
        <text>Couples ATP hydrolysis with the unwinding of duplex DNA by translocating in the 3'-5' direction.</text>
        <dbReference type="EC" id="5.6.2.4"/>
    </reaction>
</comment>
<dbReference type="Gene3D" id="3.20.20.140">
    <property type="entry name" value="Metal-dependent hydrolases"/>
    <property type="match status" value="1"/>
</dbReference>
<evidence type="ECO:0000256" key="5">
    <source>
        <dbReference type="ARBA" id="ARBA00022840"/>
    </source>
</evidence>
<keyword evidence="6" id="KW-0238">DNA-binding</keyword>
<feature type="region of interest" description="Disordered" evidence="12">
    <location>
        <begin position="433"/>
        <end position="452"/>
    </location>
</feature>
<keyword evidence="16" id="KW-1185">Reference proteome</keyword>
<dbReference type="PROSITE" id="PS51198">
    <property type="entry name" value="UVRD_HELICASE_ATP_BIND"/>
    <property type="match status" value="1"/>
</dbReference>
<feature type="domain" description="UvrD-like helicase ATP-binding" evidence="13">
    <location>
        <begin position="465"/>
        <end position="728"/>
    </location>
</feature>
<dbReference type="Pfam" id="PF13361">
    <property type="entry name" value="UvrD_C"/>
    <property type="match status" value="2"/>
</dbReference>
<dbReference type="SUPFAM" id="SSF52540">
    <property type="entry name" value="P-loop containing nucleoside triphosphate hydrolases"/>
    <property type="match status" value="1"/>
</dbReference>
<evidence type="ECO:0000313" key="15">
    <source>
        <dbReference type="EMBL" id="MCU6746943.1"/>
    </source>
</evidence>
<dbReference type="InterPro" id="IPR014016">
    <property type="entry name" value="UvrD-like_ATP-bd"/>
</dbReference>
<evidence type="ECO:0000256" key="8">
    <source>
        <dbReference type="ARBA" id="ARBA00034617"/>
    </source>
</evidence>
<evidence type="ECO:0000256" key="10">
    <source>
        <dbReference type="ARBA" id="ARBA00048988"/>
    </source>
</evidence>
<dbReference type="Pfam" id="PF00580">
    <property type="entry name" value="UvrD-helicase"/>
    <property type="match status" value="1"/>
</dbReference>
<dbReference type="Gene3D" id="1.10.10.160">
    <property type="match status" value="1"/>
</dbReference>
<gene>
    <name evidence="15" type="ORF">OCV51_04625</name>
</gene>
<keyword evidence="7" id="KW-0413">Isomerase</keyword>
<dbReference type="InterPro" id="IPR014017">
    <property type="entry name" value="DNA_helicase_UvrD-like_C"/>
</dbReference>
<dbReference type="Proteomes" id="UP001652394">
    <property type="component" value="Unassembled WGS sequence"/>
</dbReference>
<keyword evidence="4 11" id="KW-0347">Helicase</keyword>
<keyword evidence="3 11" id="KW-0378">Hydrolase</keyword>
<dbReference type="Gene3D" id="3.40.50.300">
    <property type="entry name" value="P-loop containing nucleotide triphosphate hydrolases"/>
    <property type="match status" value="2"/>
</dbReference>
<evidence type="ECO:0000256" key="1">
    <source>
        <dbReference type="ARBA" id="ARBA00009922"/>
    </source>
</evidence>
<comment type="caution">
    <text evidence="15">The sequence shown here is derived from an EMBL/GenBank/DDBJ whole genome shotgun (WGS) entry which is preliminary data.</text>
</comment>
<evidence type="ECO:0000256" key="4">
    <source>
        <dbReference type="ARBA" id="ARBA00022806"/>
    </source>
</evidence>
<dbReference type="EMBL" id="JAOQJX010000004">
    <property type="protein sequence ID" value="MCU6746943.1"/>
    <property type="molecule type" value="Genomic_DNA"/>
</dbReference>
<dbReference type="InterPro" id="IPR016195">
    <property type="entry name" value="Pol/histidinol_Pase-like"/>
</dbReference>
<dbReference type="Gene3D" id="1.10.486.10">
    <property type="entry name" value="PCRA, domain 4"/>
    <property type="match status" value="1"/>
</dbReference>
<evidence type="ECO:0000256" key="3">
    <source>
        <dbReference type="ARBA" id="ARBA00022801"/>
    </source>
</evidence>
<dbReference type="CDD" id="cd18807">
    <property type="entry name" value="SF1_C_UvrD"/>
    <property type="match status" value="1"/>
</dbReference>
<proteinExistence type="inferred from homology"/>
<evidence type="ECO:0000256" key="2">
    <source>
        <dbReference type="ARBA" id="ARBA00022741"/>
    </source>
</evidence>
<dbReference type="PROSITE" id="PS51217">
    <property type="entry name" value="UVRD_HELICASE_CTER"/>
    <property type="match status" value="1"/>
</dbReference>
<dbReference type="PANTHER" id="PTHR11070:SF2">
    <property type="entry name" value="ATP-DEPENDENT DNA HELICASE SRS2"/>
    <property type="match status" value="1"/>
</dbReference>
<evidence type="ECO:0000313" key="16">
    <source>
        <dbReference type="Proteomes" id="UP001652394"/>
    </source>
</evidence>
<evidence type="ECO:0000256" key="12">
    <source>
        <dbReference type="SAM" id="MobiDB-lite"/>
    </source>
</evidence>
<feature type="compositionally biased region" description="Basic and acidic residues" evidence="12">
    <location>
        <begin position="433"/>
        <end position="451"/>
    </location>
</feature>
<dbReference type="EC" id="5.6.2.4" evidence="9"/>
<evidence type="ECO:0000256" key="9">
    <source>
        <dbReference type="ARBA" id="ARBA00034808"/>
    </source>
</evidence>
<evidence type="ECO:0000259" key="13">
    <source>
        <dbReference type="PROSITE" id="PS51198"/>
    </source>
</evidence>
<evidence type="ECO:0000256" key="7">
    <source>
        <dbReference type="ARBA" id="ARBA00023235"/>
    </source>
</evidence>
<keyword evidence="2 11" id="KW-0547">Nucleotide-binding</keyword>
<evidence type="ECO:0000256" key="6">
    <source>
        <dbReference type="ARBA" id="ARBA00023125"/>
    </source>
</evidence>
<accession>A0ABT2T9I5</accession>
<dbReference type="CDD" id="cd19067">
    <property type="entry name" value="PfuEndoQ-like"/>
    <property type="match status" value="1"/>
</dbReference>
<organism evidence="15 16">
    <name type="scientific">Faecalicatena acetigenes</name>
    <dbReference type="NCBI Taxonomy" id="2981790"/>
    <lineage>
        <taxon>Bacteria</taxon>
        <taxon>Bacillati</taxon>
        <taxon>Bacillota</taxon>
        <taxon>Clostridia</taxon>
        <taxon>Lachnospirales</taxon>
        <taxon>Lachnospiraceae</taxon>
        <taxon>Faecalicatena</taxon>
    </lineage>
</organism>
<dbReference type="CDD" id="cd17932">
    <property type="entry name" value="DEXQc_UvrD"/>
    <property type="match status" value="1"/>
</dbReference>
<dbReference type="InterPro" id="IPR000212">
    <property type="entry name" value="DNA_helicase_UvrD/REP"/>
</dbReference>
<comment type="catalytic activity">
    <reaction evidence="10">
        <text>ATP + H2O = ADP + phosphate + H(+)</text>
        <dbReference type="Rhea" id="RHEA:13065"/>
        <dbReference type="ChEBI" id="CHEBI:15377"/>
        <dbReference type="ChEBI" id="CHEBI:15378"/>
        <dbReference type="ChEBI" id="CHEBI:30616"/>
        <dbReference type="ChEBI" id="CHEBI:43474"/>
        <dbReference type="ChEBI" id="CHEBI:456216"/>
        <dbReference type="EC" id="5.6.2.4"/>
    </reaction>
</comment>
<keyword evidence="5 11" id="KW-0067">ATP-binding</keyword>
<dbReference type="InterPro" id="IPR027417">
    <property type="entry name" value="P-loop_NTPase"/>
</dbReference>
<feature type="domain" description="UvrD-like helicase C-terminal" evidence="14">
    <location>
        <begin position="729"/>
        <end position="971"/>
    </location>
</feature>
<evidence type="ECO:0000256" key="11">
    <source>
        <dbReference type="PROSITE-ProRule" id="PRU00560"/>
    </source>
</evidence>
<name>A0ABT2T9I5_9FIRM</name>
<dbReference type="PANTHER" id="PTHR11070">
    <property type="entry name" value="UVRD / RECB / PCRA DNA HELICASE FAMILY MEMBER"/>
    <property type="match status" value="1"/>
</dbReference>
<comment type="similarity">
    <text evidence="1">Belongs to the helicase family. UvrD subfamily.</text>
</comment>
<dbReference type="InterPro" id="IPR013986">
    <property type="entry name" value="DExx_box_DNA_helicase_dom_sf"/>
</dbReference>
<dbReference type="RefSeq" id="WP_059066479.1">
    <property type="nucleotide sequence ID" value="NZ_JAOQJX010000004.1"/>
</dbReference>
<reference evidence="15 16" key="1">
    <citation type="journal article" date="2021" name="ISME Commun">
        <title>Automated analysis of genomic sequences facilitates high-throughput and comprehensive description of bacteria.</title>
        <authorList>
            <person name="Hitch T.C.A."/>
        </authorList>
    </citation>
    <scope>NUCLEOTIDE SEQUENCE [LARGE SCALE GENOMIC DNA]</scope>
    <source>
        <strain evidence="15 16">H2_18</strain>
    </source>
</reference>
<protein>
    <recommendedName>
        <fullName evidence="9">DNA 3'-5' helicase</fullName>
        <ecNumber evidence="9">5.6.2.4</ecNumber>
    </recommendedName>
</protein>
<feature type="binding site" evidence="11">
    <location>
        <begin position="486"/>
        <end position="493"/>
    </location>
    <ligand>
        <name>ATP</name>
        <dbReference type="ChEBI" id="CHEBI:30616"/>
    </ligand>
</feature>
<dbReference type="SUPFAM" id="SSF89550">
    <property type="entry name" value="PHP domain-like"/>
    <property type="match status" value="1"/>
</dbReference>
<evidence type="ECO:0000259" key="14">
    <source>
        <dbReference type="PROSITE" id="PS51217"/>
    </source>
</evidence>
<sequence>MLIADLHIHSRYSRATSRECTPEHLELWARKKGIQIVGSGDFTHPAWREELKEKLKPAEDGMYVLKKEYRLLDDAATDAFEPRFVITGEISSIYKKNGRVRKVHSLLILPGLEAAEKIAEKLEEIGNIHSDGRPILGVDCRDLLEIVLEICPNAMYVPAHIWTPHFSLFGAFSGFDTVEECFEDLSAHIHAMETGLSSDPPMNWRISALDGYQLLSNSDAHSPAKLGREANMLDIELSYAGLYKAIQQGEGLVGTIEFFPEEGKYHMDGHRKCNLCLTPLETEKYKGICPVCGRKITIGVSHRVEQLADRAEGFIKEGAKPFESLVPLPEVIGASMGYSAASVKVQKEYQHMLHCLGSEFEILRTIPAEEIMRVSGRRLAEGIERLRSGKVERIPGFDGEYGTIQLFDAREIEELDGQMSFFDTLGIGSEKPRRERMTPVKADKNGRKAEPETIQAQTIPADRTKGLNSKQKKAVETSGRDIAVSAGPGTGKTKTLVSRIVYLLKNRKVKPSEITAVTFTNLAAAQLYERVQKEMGKNRRLYHLQIGTFHAVCLTLLKEQGMEFTLIDRAEAQEIAEQVLEAQTYPMSAREFLEAVSRQKAGIEQRVTEEEEWQAVYKSYAEELENRRLLDFDDLLVKTVEKIRSKEMVPGWEKRFSYLLIDEFQDMNPIQMELMWLWRSAGRELFVIGDADQSIYGFRGADAGCFERLKKAMPDVCVIELEENYRSSPEILSAAFAVISGNPGGRQALRANCPSNIPARLVHAQSDMAEAIFIAKEIGSLTGGLGMLEAQRHAEHRQERKVRGFDEIAVLYRTHRQAQLLETCLKKEGIPYIVAGRESFLEEENVQGSIQFFRYIQDRENLCAKEQSLAWLWKLENSVLSEEIVDKTAQRFASLYAQKSPQEFIQLWIEEMGLVENAAMKKLVKMAVFYDKMDDLMQALTFGVESDLRRCGDKEYSAGAVTLMTLHGAKGLEFPAVFICGVKKGCIPLENGKYPVDVEEERRLLYVGMTRAKEELILTFAEEESGFLKILDPGMLKKEEAVRRRKEIGYQQLSLALPGGESEGNNEKTGGIV</sequence>